<gene>
    <name evidence="1" type="ORF">DFP94_102520</name>
</gene>
<dbReference type="RefSeq" id="WP_114496307.1">
    <property type="nucleotide sequence ID" value="NZ_QPJW01000002.1"/>
</dbReference>
<dbReference type="EMBL" id="QPJW01000002">
    <property type="protein sequence ID" value="RCX21763.1"/>
    <property type="molecule type" value="Genomic_DNA"/>
</dbReference>
<accession>A0A369BJL7</accession>
<protein>
    <recommendedName>
        <fullName evidence="3">DUF1232 domain-containing protein</fullName>
    </recommendedName>
</protein>
<dbReference type="OrthoDB" id="2657769at2"/>
<reference evidence="1 2" key="1">
    <citation type="submission" date="2018-07" db="EMBL/GenBank/DDBJ databases">
        <title>Genomic Encyclopedia of Type Strains, Phase III (KMG-III): the genomes of soil and plant-associated and newly described type strains.</title>
        <authorList>
            <person name="Whitman W."/>
        </authorList>
    </citation>
    <scope>NUCLEOTIDE SEQUENCE [LARGE SCALE GENOMIC DNA]</scope>
    <source>
        <strain evidence="1 2">CECT 8333</strain>
    </source>
</reference>
<evidence type="ECO:0000313" key="2">
    <source>
        <dbReference type="Proteomes" id="UP000253090"/>
    </source>
</evidence>
<proteinExistence type="predicted"/>
<dbReference type="Proteomes" id="UP000253090">
    <property type="component" value="Unassembled WGS sequence"/>
</dbReference>
<sequence>MKWSKIWSLRHWSHVFRRLPGLLRSPRVPFSDKLLLVAPALLYWVLPDVLPLIPLDDMAVTMLLMNWFVTRAERKDRPEVKRLDP</sequence>
<name>A0A369BJL7_9BACL</name>
<organism evidence="1 2">
    <name type="scientific">Fontibacillus phaseoli</name>
    <dbReference type="NCBI Taxonomy" id="1416533"/>
    <lineage>
        <taxon>Bacteria</taxon>
        <taxon>Bacillati</taxon>
        <taxon>Bacillota</taxon>
        <taxon>Bacilli</taxon>
        <taxon>Bacillales</taxon>
        <taxon>Paenibacillaceae</taxon>
        <taxon>Fontibacillus</taxon>
    </lineage>
</organism>
<comment type="caution">
    <text evidence="1">The sequence shown here is derived from an EMBL/GenBank/DDBJ whole genome shotgun (WGS) entry which is preliminary data.</text>
</comment>
<dbReference type="AlphaFoldDB" id="A0A369BJL7"/>
<evidence type="ECO:0000313" key="1">
    <source>
        <dbReference type="EMBL" id="RCX21763.1"/>
    </source>
</evidence>
<evidence type="ECO:0008006" key="3">
    <source>
        <dbReference type="Google" id="ProtNLM"/>
    </source>
</evidence>
<keyword evidence="2" id="KW-1185">Reference proteome</keyword>